<feature type="signal peptide" evidence="3">
    <location>
        <begin position="1"/>
        <end position="17"/>
    </location>
</feature>
<dbReference type="InterPro" id="IPR006597">
    <property type="entry name" value="Sel1-like"/>
</dbReference>
<accession>A0A7X4Y465</accession>
<dbReference type="PROSITE" id="PS51257">
    <property type="entry name" value="PROKAR_LIPOPROTEIN"/>
    <property type="match status" value="1"/>
</dbReference>
<sequence length="700" mass="74235">MPSVKSLFAWRVVPVLALLVACAHGSSDETKSAAEQELSTLYMRTCGGRLAQACFEQAERLRVGDGVPKGVARAATLYELGCNGDDLRACVALGVLKEEGRGVAKDEAEAARLYSRGCERDLPEGCGHLALLYGEGRGVAKDPAQAVRLYERGCAGDDRLSCNNLGVLKLMGGFGVAQDVAAGMGMLVQACNRSLGVACLTVAREFDQGVRTRKDERLAASYFRTACGLGEKDACASANATVAEKPEPTPAATPEEGAKLEKIRAMCETGSGVGLGMACYVMGTAYEKGGAGVAVNPGRATMFYQRACDHEVPEACGDVRRMLGLAADGTKAEAPKQSVLQSLQLDPAKIAPEKPKQSVLQSLQLDAGKVSANAKPPPRASVDRWKEECRDGAGEGDACARLGDELLRGSAGLPVDAAKGLKLLEEACMKRTASACARLGSLMLVGNGSLGVTRAPLVGLVLLETGCEARDGGDACHVLGRALLETSHRYANPGKGVQALRDGCFNHEELESCARFIRVTRQLADSGPEEVRADARRSLPAIQAQACKARKTGACKELGQPLPKDTLRVRHLRADCDAGDPDACEDLAHAYQKGDSVERDLEEELRVAEKGCAGGSTHACLRLARRYSETVSGGTPLDLEAAFARAEQACAMKSGDACGLLENLLREHRQLGTDAPRVQEARARACLYWPAFWREKECAK</sequence>
<dbReference type="AlphaFoldDB" id="A0A7X4Y465"/>
<feature type="chain" id="PRO_5039952954" description="Beta-lactamase" evidence="3">
    <location>
        <begin position="18"/>
        <end position="700"/>
    </location>
</feature>
<dbReference type="Proteomes" id="UP000537825">
    <property type="component" value="Unassembled WGS sequence"/>
</dbReference>
<keyword evidence="2" id="KW-0677">Repeat</keyword>
<evidence type="ECO:0000313" key="4">
    <source>
        <dbReference type="EMBL" id="NBC38200.1"/>
    </source>
</evidence>
<dbReference type="RefSeq" id="WP_161662590.1">
    <property type="nucleotide sequence ID" value="NZ_CBCSLE010000025.1"/>
</dbReference>
<dbReference type="Pfam" id="PF08238">
    <property type="entry name" value="Sel1"/>
    <property type="match status" value="9"/>
</dbReference>
<dbReference type="Gene3D" id="1.25.40.10">
    <property type="entry name" value="Tetratricopeptide repeat domain"/>
    <property type="match status" value="2"/>
</dbReference>
<evidence type="ECO:0000256" key="2">
    <source>
        <dbReference type="ARBA" id="ARBA00022737"/>
    </source>
</evidence>
<proteinExistence type="inferred from homology"/>
<dbReference type="EMBL" id="JAAAPK010000001">
    <property type="protein sequence ID" value="NBC38200.1"/>
    <property type="molecule type" value="Genomic_DNA"/>
</dbReference>
<dbReference type="PANTHER" id="PTHR13891:SF1">
    <property type="entry name" value="CYTOCHROME C OXIDASE ASSEMBLY FACTOR 7"/>
    <property type="match status" value="1"/>
</dbReference>
<reference evidence="4 5" key="1">
    <citation type="submission" date="2020-01" db="EMBL/GenBank/DDBJ databases">
        <title>The draft genome sequence of Corallococcus exiguus DSM 14696.</title>
        <authorList>
            <person name="Zhang X."/>
            <person name="Zhu H."/>
        </authorList>
    </citation>
    <scope>NUCLEOTIDE SEQUENCE [LARGE SCALE GENOMIC DNA]</scope>
    <source>
        <strain evidence="4 5">DSM 14696</strain>
    </source>
</reference>
<dbReference type="PANTHER" id="PTHR13891">
    <property type="entry name" value="CYTOCHROME C OXIDASE ASSEMBLY FACTOR 7"/>
    <property type="match status" value="1"/>
</dbReference>
<evidence type="ECO:0000256" key="3">
    <source>
        <dbReference type="SAM" id="SignalP"/>
    </source>
</evidence>
<dbReference type="InterPro" id="IPR040239">
    <property type="entry name" value="HcpB-like"/>
</dbReference>
<dbReference type="SUPFAM" id="SSF81901">
    <property type="entry name" value="HCP-like"/>
    <property type="match status" value="2"/>
</dbReference>
<name>A0A7X4Y465_9BACT</name>
<gene>
    <name evidence="4" type="ORF">GTZ93_00035</name>
</gene>
<evidence type="ECO:0000256" key="1">
    <source>
        <dbReference type="ARBA" id="ARBA00008486"/>
    </source>
</evidence>
<organism evidence="4 5">
    <name type="scientific">Corallococcus exiguus</name>
    <dbReference type="NCBI Taxonomy" id="83462"/>
    <lineage>
        <taxon>Bacteria</taxon>
        <taxon>Pseudomonadati</taxon>
        <taxon>Myxococcota</taxon>
        <taxon>Myxococcia</taxon>
        <taxon>Myxococcales</taxon>
        <taxon>Cystobacterineae</taxon>
        <taxon>Myxococcaceae</taxon>
        <taxon>Corallococcus</taxon>
    </lineage>
</organism>
<evidence type="ECO:0008006" key="6">
    <source>
        <dbReference type="Google" id="ProtNLM"/>
    </source>
</evidence>
<comment type="similarity">
    <text evidence="1">Belongs to the hcp beta-lactamase family.</text>
</comment>
<keyword evidence="5" id="KW-1185">Reference proteome</keyword>
<evidence type="ECO:0000313" key="5">
    <source>
        <dbReference type="Proteomes" id="UP000537825"/>
    </source>
</evidence>
<protein>
    <recommendedName>
        <fullName evidence="6">Beta-lactamase</fullName>
    </recommendedName>
</protein>
<keyword evidence="3" id="KW-0732">Signal</keyword>
<comment type="caution">
    <text evidence="4">The sequence shown here is derived from an EMBL/GenBank/DDBJ whole genome shotgun (WGS) entry which is preliminary data.</text>
</comment>
<dbReference type="SMART" id="SM00671">
    <property type="entry name" value="SEL1"/>
    <property type="match status" value="10"/>
</dbReference>
<dbReference type="InterPro" id="IPR011990">
    <property type="entry name" value="TPR-like_helical_dom_sf"/>
</dbReference>